<accession>A0A2U9IH75</accession>
<dbReference type="SUPFAM" id="SSF103473">
    <property type="entry name" value="MFS general substrate transporter"/>
    <property type="match status" value="1"/>
</dbReference>
<sequence>MKNPLKEWDDKKLSLFHIKTMLVAGAGTFVDGYDLTVGSLVLTIIEESQGINLESVSEILFLSVILGNFLGAIIFGYLAKHGRKKFYGIDAMLMTIGAVMQAFAYTPILLSVVRFLLGIGIGADYVLSPLVNAEYANKKDRGKLMAISGGLMWNLGALLSVITVLVLSTFLPSDLLWRISLALGSLPALIVIYARRKFPETPRYLLYIKGDLKSLNKFYDIKLTETPQSNVNWSILIIPLILASATWYLFDVSAYAGVFFGPNVIAKSIGVNGIIFELIVLTIFAIPGNVISAFFADRAGRKPLQTIGFLGMGVFIIAFAIIGSKLALPLYGIYSLMAQVGPGTIVGFWGVELFPTMIRSITSAITVMSGRLGVITTALLFPLIIHSYGVQSTLIVLGILSLIASALTLFLRETKDKSLDELELLREKV</sequence>
<feature type="transmembrane region" description="Helical" evidence="5">
    <location>
        <begin position="231"/>
        <end position="250"/>
    </location>
</feature>
<dbReference type="InterPro" id="IPR036259">
    <property type="entry name" value="MFS_trans_sf"/>
</dbReference>
<feature type="transmembrane region" description="Helical" evidence="5">
    <location>
        <begin position="363"/>
        <end position="385"/>
    </location>
</feature>
<organism evidence="7 8">
    <name type="scientific">Acidianus brierleyi</name>
    <dbReference type="NCBI Taxonomy" id="41673"/>
    <lineage>
        <taxon>Archaea</taxon>
        <taxon>Thermoproteota</taxon>
        <taxon>Thermoprotei</taxon>
        <taxon>Sulfolobales</taxon>
        <taxon>Sulfolobaceae</taxon>
        <taxon>Acidianus</taxon>
    </lineage>
</organism>
<proteinExistence type="predicted"/>
<name>A0A2U9IH75_9CREN</name>
<dbReference type="Proteomes" id="UP000248044">
    <property type="component" value="Chromosome"/>
</dbReference>
<reference evidence="7 8" key="1">
    <citation type="submission" date="2018-05" db="EMBL/GenBank/DDBJ databases">
        <title>Complete Genome Sequences of Extremely Thermoacidophilic, Metal-Mobilizing Type-Strain Members of the Archaeal Family Sulfolobaceae: Acidianus brierleyi DSM-1651T, Acidianus sulfidivorans DSM-18786T, Metallosphaera hakonensis DSM-7519T, and Metallosphaera prunae DSM-10039T.</title>
        <authorList>
            <person name="Counts J.A."/>
            <person name="Kelly R.M."/>
        </authorList>
    </citation>
    <scope>NUCLEOTIDE SEQUENCE [LARGE SCALE GENOMIC DNA]</scope>
    <source>
        <strain evidence="7 8">DSM 1651</strain>
    </source>
</reference>
<feature type="domain" description="Major facilitator superfamily (MFS) profile" evidence="6">
    <location>
        <begin position="20"/>
        <end position="416"/>
    </location>
</feature>
<dbReference type="EMBL" id="CP029289">
    <property type="protein sequence ID" value="AWR95369.1"/>
    <property type="molecule type" value="Genomic_DNA"/>
</dbReference>
<dbReference type="PROSITE" id="PS50850">
    <property type="entry name" value="MFS"/>
    <property type="match status" value="1"/>
</dbReference>
<dbReference type="AlphaFoldDB" id="A0A2U9IH75"/>
<feature type="transmembrane region" description="Helical" evidence="5">
    <location>
        <begin position="333"/>
        <end position="351"/>
    </location>
</feature>
<evidence type="ECO:0000256" key="4">
    <source>
        <dbReference type="ARBA" id="ARBA00023136"/>
    </source>
</evidence>
<evidence type="ECO:0000256" key="5">
    <source>
        <dbReference type="SAM" id="Phobius"/>
    </source>
</evidence>
<evidence type="ECO:0000259" key="6">
    <source>
        <dbReference type="PROSITE" id="PS50850"/>
    </source>
</evidence>
<keyword evidence="8" id="KW-1185">Reference proteome</keyword>
<evidence type="ECO:0000256" key="3">
    <source>
        <dbReference type="ARBA" id="ARBA00022989"/>
    </source>
</evidence>
<dbReference type="Pfam" id="PF00083">
    <property type="entry name" value="Sugar_tr"/>
    <property type="match status" value="1"/>
</dbReference>
<gene>
    <name evidence="7" type="ORF">DFR85_12950</name>
</gene>
<keyword evidence="2 5" id="KW-0812">Transmembrane</keyword>
<dbReference type="InterPro" id="IPR005829">
    <property type="entry name" value="Sugar_transporter_CS"/>
</dbReference>
<dbReference type="OrthoDB" id="117970at2157"/>
<comment type="subcellular location">
    <subcellularLocation>
        <location evidence="1">Membrane</location>
        <topology evidence="1">Multi-pass membrane protein</topology>
    </subcellularLocation>
</comment>
<evidence type="ECO:0000256" key="2">
    <source>
        <dbReference type="ARBA" id="ARBA00022692"/>
    </source>
</evidence>
<dbReference type="Gene3D" id="1.20.1250.20">
    <property type="entry name" value="MFS general substrate transporter like domains"/>
    <property type="match status" value="1"/>
</dbReference>
<protein>
    <submittedName>
        <fullName evidence="7">MFS transporter</fullName>
    </submittedName>
</protein>
<dbReference type="RefSeq" id="WP_110271247.1">
    <property type="nucleotide sequence ID" value="NZ_CP029289.2"/>
</dbReference>
<evidence type="ECO:0000313" key="7">
    <source>
        <dbReference type="EMBL" id="AWR95369.1"/>
    </source>
</evidence>
<dbReference type="GO" id="GO:0005886">
    <property type="term" value="C:plasma membrane"/>
    <property type="evidence" value="ECO:0007669"/>
    <property type="project" value="TreeGrafter"/>
</dbReference>
<feature type="transmembrane region" description="Helical" evidence="5">
    <location>
        <begin position="307"/>
        <end position="327"/>
    </location>
</feature>
<keyword evidence="3 5" id="KW-1133">Transmembrane helix</keyword>
<dbReference type="KEGG" id="abri:DFR85_12950"/>
<feature type="transmembrane region" description="Helical" evidence="5">
    <location>
        <begin position="59"/>
        <end position="79"/>
    </location>
</feature>
<feature type="transmembrane region" description="Helical" evidence="5">
    <location>
        <begin position="144"/>
        <end position="169"/>
    </location>
</feature>
<evidence type="ECO:0000313" key="8">
    <source>
        <dbReference type="Proteomes" id="UP000248044"/>
    </source>
</evidence>
<feature type="transmembrane region" description="Helical" evidence="5">
    <location>
        <begin position="270"/>
        <end position="295"/>
    </location>
</feature>
<feature type="transmembrane region" description="Helical" evidence="5">
    <location>
        <begin position="112"/>
        <end position="132"/>
    </location>
</feature>
<feature type="transmembrane region" description="Helical" evidence="5">
    <location>
        <begin position="175"/>
        <end position="194"/>
    </location>
</feature>
<feature type="transmembrane region" description="Helical" evidence="5">
    <location>
        <begin position="86"/>
        <end position="106"/>
    </location>
</feature>
<dbReference type="PROSITE" id="PS00216">
    <property type="entry name" value="SUGAR_TRANSPORT_1"/>
    <property type="match status" value="1"/>
</dbReference>
<dbReference type="PANTHER" id="PTHR23508">
    <property type="entry name" value="CARBOXYLIC ACID TRANSPORTER PROTEIN HOMOLOG"/>
    <property type="match status" value="1"/>
</dbReference>
<dbReference type="GeneID" id="36833080"/>
<dbReference type="PANTHER" id="PTHR23508:SF10">
    <property type="entry name" value="CARBOXYLIC ACID TRANSPORTER PROTEIN HOMOLOG"/>
    <property type="match status" value="1"/>
</dbReference>
<evidence type="ECO:0000256" key="1">
    <source>
        <dbReference type="ARBA" id="ARBA00004141"/>
    </source>
</evidence>
<keyword evidence="4 5" id="KW-0472">Membrane</keyword>
<feature type="transmembrane region" description="Helical" evidence="5">
    <location>
        <begin position="391"/>
        <end position="411"/>
    </location>
</feature>
<dbReference type="InterPro" id="IPR020846">
    <property type="entry name" value="MFS_dom"/>
</dbReference>
<dbReference type="GO" id="GO:0046943">
    <property type="term" value="F:carboxylic acid transmembrane transporter activity"/>
    <property type="evidence" value="ECO:0007669"/>
    <property type="project" value="TreeGrafter"/>
</dbReference>
<dbReference type="InterPro" id="IPR005828">
    <property type="entry name" value="MFS_sugar_transport-like"/>
</dbReference>